<dbReference type="RefSeq" id="XP_056481916.1">
    <property type="nucleotide sequence ID" value="XM_056638409.1"/>
</dbReference>
<protein>
    <submittedName>
        <fullName evidence="2">Uncharacterized protein</fullName>
    </submittedName>
</protein>
<proteinExistence type="predicted"/>
<evidence type="ECO:0000256" key="1">
    <source>
        <dbReference type="SAM" id="MobiDB-lite"/>
    </source>
</evidence>
<dbReference type="Proteomes" id="UP001147747">
    <property type="component" value="Unassembled WGS sequence"/>
</dbReference>
<evidence type="ECO:0000313" key="3">
    <source>
        <dbReference type="Proteomes" id="UP001147747"/>
    </source>
</evidence>
<organism evidence="2 3">
    <name type="scientific">Penicillium cosmopolitanum</name>
    <dbReference type="NCBI Taxonomy" id="1131564"/>
    <lineage>
        <taxon>Eukaryota</taxon>
        <taxon>Fungi</taxon>
        <taxon>Dikarya</taxon>
        <taxon>Ascomycota</taxon>
        <taxon>Pezizomycotina</taxon>
        <taxon>Eurotiomycetes</taxon>
        <taxon>Eurotiomycetidae</taxon>
        <taxon>Eurotiales</taxon>
        <taxon>Aspergillaceae</taxon>
        <taxon>Penicillium</taxon>
    </lineage>
</organism>
<feature type="compositionally biased region" description="Low complexity" evidence="1">
    <location>
        <begin position="162"/>
        <end position="175"/>
    </location>
</feature>
<dbReference type="GeneID" id="81377389"/>
<evidence type="ECO:0000313" key="2">
    <source>
        <dbReference type="EMBL" id="KAJ5376886.1"/>
    </source>
</evidence>
<feature type="compositionally biased region" description="Basic and acidic residues" evidence="1">
    <location>
        <begin position="151"/>
        <end position="161"/>
    </location>
</feature>
<comment type="caution">
    <text evidence="2">The sequence shown here is derived from an EMBL/GenBank/DDBJ whole genome shotgun (WGS) entry which is preliminary data.</text>
</comment>
<dbReference type="EMBL" id="JAPZBU010000012">
    <property type="protein sequence ID" value="KAJ5376886.1"/>
    <property type="molecule type" value="Genomic_DNA"/>
</dbReference>
<dbReference type="AlphaFoldDB" id="A0A9W9VEY1"/>
<dbReference type="OrthoDB" id="5238363at2759"/>
<gene>
    <name evidence="2" type="ORF">N7509_013772</name>
</gene>
<sequence>MARMTATSDNFMVRFNPKHTIPTVASRYLTVPGHPIRPKIAHMWDNRSKNELWWRVNINVELGNYKRVVRSWAARRARSAFRQALAHHGLDPLGHPLSSIPDTEQPDPLLGSMEVFVREGLLNQRFDVLQNDANYLVLSILNRRKLRNQKHKEQQVREKSGQQKAGQKKAGQQKLGQRKAGEP</sequence>
<reference evidence="2" key="2">
    <citation type="journal article" date="2023" name="IMA Fungus">
        <title>Comparative genomic study of the Penicillium genus elucidates a diverse pangenome and 15 lateral gene transfer events.</title>
        <authorList>
            <person name="Petersen C."/>
            <person name="Sorensen T."/>
            <person name="Nielsen M.R."/>
            <person name="Sondergaard T.E."/>
            <person name="Sorensen J.L."/>
            <person name="Fitzpatrick D.A."/>
            <person name="Frisvad J.C."/>
            <person name="Nielsen K.L."/>
        </authorList>
    </citation>
    <scope>NUCLEOTIDE SEQUENCE</scope>
    <source>
        <strain evidence="2">IBT 29677</strain>
    </source>
</reference>
<accession>A0A9W9VEY1</accession>
<keyword evidence="3" id="KW-1185">Reference proteome</keyword>
<reference evidence="2" key="1">
    <citation type="submission" date="2022-12" db="EMBL/GenBank/DDBJ databases">
        <authorList>
            <person name="Petersen C."/>
        </authorList>
    </citation>
    <scope>NUCLEOTIDE SEQUENCE</scope>
    <source>
        <strain evidence="2">IBT 29677</strain>
    </source>
</reference>
<feature type="region of interest" description="Disordered" evidence="1">
    <location>
        <begin position="148"/>
        <end position="183"/>
    </location>
</feature>
<name>A0A9W9VEY1_9EURO</name>